<dbReference type="EMBL" id="HBGG01004310">
    <property type="protein sequence ID" value="CAD9199786.1"/>
    <property type="molecule type" value="Transcribed_RNA"/>
</dbReference>
<sequence>MIFRCRGSVALLLQNGTTVVRGRRRWSVSATTTVSKATPPETPIPSSAANGLSYGGFCPSCGRQHFLPCTPEAEEAALRLVCDLKRRGTFDFGPSGGPGDAFDISTLVNPGPGRMLGVLICEAPDNGSERIVLKAFSGQVGNPPAWTVDGWVGPIQAITGNHPVYRRYRLLIQGLTRRLETLSEGIAQAEAASVVPTTGLRELREQHARLLQERRSCSHELLNIIQVSYWLPNRTGTRSCMLADVWTARDSKGENGARTSSNNKTSAGLFPAGTGDCAAPKLLAAAAASGLAPLSMAEVWFGAPMVERVLTRRHRRCVEAARKEGQAVYAMTRVTPTRLEGRLYSCCKKCERILGWQLCSSP</sequence>
<dbReference type="AlphaFoldDB" id="A0A7S1SIC4"/>
<proteinExistence type="predicted"/>
<accession>A0A7S1SIC4</accession>
<name>A0A7S1SIC4_9CHLO</name>
<keyword evidence="1" id="KW-0175">Coiled coil</keyword>
<feature type="coiled-coil region" evidence="1">
    <location>
        <begin position="172"/>
        <end position="220"/>
    </location>
</feature>
<reference evidence="2" key="1">
    <citation type="submission" date="2021-01" db="EMBL/GenBank/DDBJ databases">
        <authorList>
            <person name="Corre E."/>
            <person name="Pelletier E."/>
            <person name="Niang G."/>
            <person name="Scheremetjew M."/>
            <person name="Finn R."/>
            <person name="Kale V."/>
            <person name="Holt S."/>
            <person name="Cochrane G."/>
            <person name="Meng A."/>
            <person name="Brown T."/>
            <person name="Cohen L."/>
        </authorList>
    </citation>
    <scope>NUCLEOTIDE SEQUENCE</scope>
    <source>
        <strain evidence="2">PLY429</strain>
    </source>
</reference>
<evidence type="ECO:0000256" key="1">
    <source>
        <dbReference type="SAM" id="Coils"/>
    </source>
</evidence>
<gene>
    <name evidence="2" type="ORF">TCHU04912_LOCUS2019</name>
</gene>
<protein>
    <submittedName>
        <fullName evidence="2">Uncharacterized protein</fullName>
    </submittedName>
</protein>
<evidence type="ECO:0000313" key="2">
    <source>
        <dbReference type="EMBL" id="CAD9199786.1"/>
    </source>
</evidence>
<organism evidence="2">
    <name type="scientific">Tetraselmis chuii</name>
    <dbReference type="NCBI Taxonomy" id="63592"/>
    <lineage>
        <taxon>Eukaryota</taxon>
        <taxon>Viridiplantae</taxon>
        <taxon>Chlorophyta</taxon>
        <taxon>core chlorophytes</taxon>
        <taxon>Chlorodendrophyceae</taxon>
        <taxon>Chlorodendrales</taxon>
        <taxon>Chlorodendraceae</taxon>
        <taxon>Tetraselmis</taxon>
    </lineage>
</organism>